<comment type="similarity">
    <text evidence="1">Belongs to the thioredoxin family. DsbA subfamily.</text>
</comment>
<feature type="domain" description="Thioredoxin" evidence="3">
    <location>
        <begin position="12"/>
        <end position="216"/>
    </location>
</feature>
<evidence type="ECO:0000256" key="2">
    <source>
        <dbReference type="SAM" id="Phobius"/>
    </source>
</evidence>
<protein>
    <submittedName>
        <fullName evidence="4">Na+/H+ antiporter, NhaA family protein, nonfunctional</fullName>
    </submittedName>
</protein>
<dbReference type="AlphaFoldDB" id="A0A0G0NNE4"/>
<evidence type="ECO:0000313" key="4">
    <source>
        <dbReference type="EMBL" id="KKQ87429.1"/>
    </source>
</evidence>
<keyword evidence="2" id="KW-1133">Transmembrane helix</keyword>
<dbReference type="PANTHER" id="PTHR13887:SF55">
    <property type="entry name" value="SLR0313 PROTEIN"/>
    <property type="match status" value="1"/>
</dbReference>
<dbReference type="PROSITE" id="PS51352">
    <property type="entry name" value="THIOREDOXIN_2"/>
    <property type="match status" value="1"/>
</dbReference>
<keyword evidence="2" id="KW-0812">Transmembrane</keyword>
<dbReference type="PATRIC" id="fig|1618334.3.peg.694"/>
<sequence length="224" mass="25017">MKNIIIPLILAILIVGGIVFFAVKSDDKQSSAQTVPVSDPIALERETGGAWVKANANSSVVLAEYSDFQCPACASWKTLIDAVLAKYGQDIRFEYRDYPLQSIHKRAFAAAKAAEAAGRQGKFWEMHDLLFANQNIWTESIGFESIIKKYATELKLNTDQFMNDYNSKVVNDIVKSDIEKGDKLGINATPTLYLNNEKIQPQSEEDFNKLIEEAIDSSKRKSTD</sequence>
<keyword evidence="2" id="KW-0472">Membrane</keyword>
<feature type="transmembrane region" description="Helical" evidence="2">
    <location>
        <begin position="6"/>
        <end position="23"/>
    </location>
</feature>
<accession>A0A0G0NNE4</accession>
<comment type="caution">
    <text evidence="4">The sequence shown here is derived from an EMBL/GenBank/DDBJ whole genome shotgun (WGS) entry which is preliminary data.</text>
</comment>
<dbReference type="PANTHER" id="PTHR13887">
    <property type="entry name" value="GLUTATHIONE S-TRANSFERASE KAPPA"/>
    <property type="match status" value="1"/>
</dbReference>
<gene>
    <name evidence="4" type="ORF">UT11_C0053G0006</name>
</gene>
<dbReference type="InterPro" id="IPR013766">
    <property type="entry name" value="Thioredoxin_domain"/>
</dbReference>
<dbReference type="Pfam" id="PF13462">
    <property type="entry name" value="Thioredoxin_4"/>
    <property type="match status" value="1"/>
</dbReference>
<reference evidence="4 5" key="1">
    <citation type="journal article" date="2015" name="Nature">
        <title>rRNA introns, odd ribosomes, and small enigmatic genomes across a large radiation of phyla.</title>
        <authorList>
            <person name="Brown C.T."/>
            <person name="Hug L.A."/>
            <person name="Thomas B.C."/>
            <person name="Sharon I."/>
            <person name="Castelle C.J."/>
            <person name="Singh A."/>
            <person name="Wilkins M.J."/>
            <person name="Williams K.H."/>
            <person name="Banfield J.F."/>
        </authorList>
    </citation>
    <scope>NUCLEOTIDE SEQUENCE [LARGE SCALE GENOMIC DNA]</scope>
</reference>
<dbReference type="SUPFAM" id="SSF52833">
    <property type="entry name" value="Thioredoxin-like"/>
    <property type="match status" value="1"/>
</dbReference>
<proteinExistence type="inferred from homology"/>
<organism evidence="4 5">
    <name type="scientific">Berkelbacteria bacterium GW2011_GWA2_38_9</name>
    <dbReference type="NCBI Taxonomy" id="1618334"/>
    <lineage>
        <taxon>Bacteria</taxon>
        <taxon>Candidatus Berkelbacteria</taxon>
    </lineage>
</organism>
<dbReference type="Proteomes" id="UP000033934">
    <property type="component" value="Unassembled WGS sequence"/>
</dbReference>
<dbReference type="Gene3D" id="3.40.30.10">
    <property type="entry name" value="Glutaredoxin"/>
    <property type="match status" value="1"/>
</dbReference>
<evidence type="ECO:0000313" key="5">
    <source>
        <dbReference type="Proteomes" id="UP000033934"/>
    </source>
</evidence>
<dbReference type="InterPro" id="IPR012336">
    <property type="entry name" value="Thioredoxin-like_fold"/>
</dbReference>
<dbReference type="InterPro" id="IPR036249">
    <property type="entry name" value="Thioredoxin-like_sf"/>
</dbReference>
<name>A0A0G0NNE4_9BACT</name>
<dbReference type="EMBL" id="LBVO01000053">
    <property type="protein sequence ID" value="KKQ87429.1"/>
    <property type="molecule type" value="Genomic_DNA"/>
</dbReference>
<evidence type="ECO:0000256" key="1">
    <source>
        <dbReference type="ARBA" id="ARBA00005791"/>
    </source>
</evidence>
<evidence type="ECO:0000259" key="3">
    <source>
        <dbReference type="PROSITE" id="PS51352"/>
    </source>
</evidence>